<dbReference type="RefSeq" id="WP_019246339.1">
    <property type="nucleotide sequence ID" value="NZ_CAPH01000015.1"/>
</dbReference>
<reference evidence="2" key="1">
    <citation type="journal article" date="2022" name="Cell">
        <title>Design, construction, and in vivo augmentation of a complex gut microbiome.</title>
        <authorList>
            <person name="Cheng A.G."/>
            <person name="Ho P.Y."/>
            <person name="Aranda-Diaz A."/>
            <person name="Jain S."/>
            <person name="Yu F.B."/>
            <person name="Meng X."/>
            <person name="Wang M."/>
            <person name="Iakiviak M."/>
            <person name="Nagashima K."/>
            <person name="Zhao A."/>
            <person name="Murugkar P."/>
            <person name="Patil A."/>
            <person name="Atabakhsh K."/>
            <person name="Weakley A."/>
            <person name="Yan J."/>
            <person name="Brumbaugh A.R."/>
            <person name="Higginbottom S."/>
            <person name="Dimas A."/>
            <person name="Shiver A.L."/>
            <person name="Deutschbauer A."/>
            <person name="Neff N."/>
            <person name="Sonnenburg J.L."/>
            <person name="Huang K.C."/>
            <person name="Fischbach M.A."/>
        </authorList>
    </citation>
    <scope>NUCLEOTIDE SEQUENCE</scope>
    <source>
        <strain evidence="2">AP11</strain>
    </source>
</reference>
<accession>A0ABY5V1A7</accession>
<gene>
    <name evidence="2" type="ORF">NQ491_04210</name>
</gene>
<organism evidence="2 3">
    <name type="scientific">Alistipes ihumii AP11</name>
    <dbReference type="NCBI Taxonomy" id="1211813"/>
    <lineage>
        <taxon>Bacteria</taxon>
        <taxon>Pseudomonadati</taxon>
        <taxon>Bacteroidota</taxon>
        <taxon>Bacteroidia</taxon>
        <taxon>Bacteroidales</taxon>
        <taxon>Rikenellaceae</taxon>
        <taxon>Alistipes</taxon>
    </lineage>
</organism>
<feature type="compositionally biased region" description="Polar residues" evidence="1">
    <location>
        <begin position="108"/>
        <end position="124"/>
    </location>
</feature>
<evidence type="ECO:0000313" key="2">
    <source>
        <dbReference type="EMBL" id="UWN57988.1"/>
    </source>
</evidence>
<keyword evidence="3" id="KW-1185">Reference proteome</keyword>
<protein>
    <submittedName>
        <fullName evidence="2">Uncharacterized protein</fullName>
    </submittedName>
</protein>
<name>A0ABY5V1A7_9BACT</name>
<sequence>MSEAQQRKRRQLKLSRLEIVAQLYKRGYSIRKIQSEVMKRLGLETYSTATVNRDIQTLLKEWRESRLENMDLALQLELERIDETCRELWEQWEKSKTDYTKTARKQKGSPTRDSQTGATSIRTYQTERTETEVTRLGDPSYIAEIRQQLAERRKLLGLYAPEKKDISGDMSFAAFLIESGIVDDNEQK</sequence>
<dbReference type="Proteomes" id="UP001059295">
    <property type="component" value="Chromosome"/>
</dbReference>
<dbReference type="GeneID" id="82890910"/>
<evidence type="ECO:0000256" key="1">
    <source>
        <dbReference type="SAM" id="MobiDB-lite"/>
    </source>
</evidence>
<dbReference type="EMBL" id="CP102294">
    <property type="protein sequence ID" value="UWN57988.1"/>
    <property type="molecule type" value="Genomic_DNA"/>
</dbReference>
<feature type="region of interest" description="Disordered" evidence="1">
    <location>
        <begin position="99"/>
        <end position="129"/>
    </location>
</feature>
<evidence type="ECO:0000313" key="3">
    <source>
        <dbReference type="Proteomes" id="UP001059295"/>
    </source>
</evidence>
<proteinExistence type="predicted"/>